<comment type="caution">
    <text evidence="1">The sequence shown here is derived from an EMBL/GenBank/DDBJ whole genome shotgun (WGS) entry which is preliminary data.</text>
</comment>
<gene>
    <name evidence="1" type="ORF">MYCIT1_LOCUS8733</name>
</gene>
<protein>
    <submittedName>
        <fullName evidence="1">Uncharacterized protein</fullName>
    </submittedName>
</protein>
<evidence type="ECO:0000313" key="1">
    <source>
        <dbReference type="EMBL" id="CAK5266783.1"/>
    </source>
</evidence>
<dbReference type="AlphaFoldDB" id="A0AAD2Q1T9"/>
<name>A0AAD2Q1T9_9AGAR</name>
<keyword evidence="2" id="KW-1185">Reference proteome</keyword>
<evidence type="ECO:0000313" key="2">
    <source>
        <dbReference type="Proteomes" id="UP001295794"/>
    </source>
</evidence>
<dbReference type="Proteomes" id="UP001295794">
    <property type="component" value="Unassembled WGS sequence"/>
</dbReference>
<proteinExistence type="predicted"/>
<dbReference type="EMBL" id="CAVNYO010000110">
    <property type="protein sequence ID" value="CAK5266783.1"/>
    <property type="molecule type" value="Genomic_DNA"/>
</dbReference>
<accession>A0AAD2Q1T9</accession>
<organism evidence="1 2">
    <name type="scientific">Mycena citricolor</name>
    <dbReference type="NCBI Taxonomy" id="2018698"/>
    <lineage>
        <taxon>Eukaryota</taxon>
        <taxon>Fungi</taxon>
        <taxon>Dikarya</taxon>
        <taxon>Basidiomycota</taxon>
        <taxon>Agaricomycotina</taxon>
        <taxon>Agaricomycetes</taxon>
        <taxon>Agaricomycetidae</taxon>
        <taxon>Agaricales</taxon>
        <taxon>Marasmiineae</taxon>
        <taxon>Mycenaceae</taxon>
        <taxon>Mycena</taxon>
    </lineage>
</organism>
<reference evidence="1" key="1">
    <citation type="submission" date="2023-11" db="EMBL/GenBank/DDBJ databases">
        <authorList>
            <person name="De Vega J J."/>
            <person name="De Vega J J."/>
        </authorList>
    </citation>
    <scope>NUCLEOTIDE SEQUENCE</scope>
</reference>
<sequence>MAPSSMLFQLADDLWSPGDLHDLVVIRAESSMLRVTRQPLVQFPHVLESLPNLQDDASSGNMEREYLEGIMILPLHDTANETERILRAALRHTWFGQTSSGDLQLGPFLGVLRLAHKYQAKPLFRQALVKLGEI</sequence>